<dbReference type="AlphaFoldDB" id="A0A835PF88"/>
<evidence type="ECO:0000313" key="4">
    <source>
        <dbReference type="Proteomes" id="UP000639772"/>
    </source>
</evidence>
<accession>A0A835PF88</accession>
<gene>
    <name evidence="2" type="ORF">HPP92_025085</name>
    <name evidence="1" type="ORF">HPP92_025355</name>
</gene>
<dbReference type="Proteomes" id="UP000639772">
    <property type="component" value="Unassembled WGS sequence"/>
</dbReference>
<protein>
    <submittedName>
        <fullName evidence="1">Uncharacterized protein</fullName>
    </submittedName>
</protein>
<proteinExistence type="predicted"/>
<evidence type="ECO:0000313" key="1">
    <source>
        <dbReference type="EMBL" id="KAG0452691.1"/>
    </source>
</evidence>
<organism evidence="1 3">
    <name type="scientific">Vanilla planifolia</name>
    <name type="common">Vanilla</name>
    <dbReference type="NCBI Taxonomy" id="51239"/>
    <lineage>
        <taxon>Eukaryota</taxon>
        <taxon>Viridiplantae</taxon>
        <taxon>Streptophyta</taxon>
        <taxon>Embryophyta</taxon>
        <taxon>Tracheophyta</taxon>
        <taxon>Spermatophyta</taxon>
        <taxon>Magnoliopsida</taxon>
        <taxon>Liliopsida</taxon>
        <taxon>Asparagales</taxon>
        <taxon>Orchidaceae</taxon>
        <taxon>Vanilloideae</taxon>
        <taxon>Vanilleae</taxon>
        <taxon>Vanilla</taxon>
    </lineage>
</organism>
<keyword evidence="3" id="KW-1185">Reference proteome</keyword>
<dbReference type="EMBL" id="JADCNL010000014">
    <property type="protein sequence ID" value="KAG0452691.1"/>
    <property type="molecule type" value="Genomic_DNA"/>
</dbReference>
<evidence type="ECO:0000313" key="2">
    <source>
        <dbReference type="EMBL" id="KAG0453781.1"/>
    </source>
</evidence>
<dbReference type="Proteomes" id="UP000636800">
    <property type="component" value="Unassembled WGS sequence"/>
</dbReference>
<reference evidence="3 4" key="1">
    <citation type="journal article" date="2020" name="Nat. Food">
        <title>A phased Vanilla planifolia genome enables genetic improvement of flavour and production.</title>
        <authorList>
            <person name="Hasing T."/>
            <person name="Tang H."/>
            <person name="Brym M."/>
            <person name="Khazi F."/>
            <person name="Huang T."/>
            <person name="Chambers A.H."/>
        </authorList>
    </citation>
    <scope>NUCLEOTIDE SEQUENCE [LARGE SCALE GENOMIC DNA]</scope>
    <source>
        <tissue evidence="1">Leaf</tissue>
    </source>
</reference>
<dbReference type="EMBL" id="JADCNM010000014">
    <property type="protein sequence ID" value="KAG0453781.1"/>
    <property type="molecule type" value="Genomic_DNA"/>
</dbReference>
<evidence type="ECO:0000313" key="3">
    <source>
        <dbReference type="Proteomes" id="UP000636800"/>
    </source>
</evidence>
<comment type="caution">
    <text evidence="1">The sequence shown here is derived from an EMBL/GenBank/DDBJ whole genome shotgun (WGS) entry which is preliminary data.</text>
</comment>
<sequence length="132" mass="15071">MIVTFLRPSLAAKLAPPTTSNKLIRSHRHQSQHTLVGGRGILQDGCGQELARLWPGQASAARRVAFARDYFWGDGTWWRQGAGSVDMNWARRSEEWREEQLRALRVCDLERESGLMKGGVWLRKLESDGRRI</sequence>
<name>A0A835PF88_VANPL</name>